<evidence type="ECO:0000313" key="3">
    <source>
        <dbReference type="Proteomes" id="UP000765509"/>
    </source>
</evidence>
<feature type="chain" id="PRO_5040302442" evidence="1">
    <location>
        <begin position="16"/>
        <end position="481"/>
    </location>
</feature>
<keyword evidence="3" id="KW-1185">Reference proteome</keyword>
<dbReference type="Proteomes" id="UP000765509">
    <property type="component" value="Unassembled WGS sequence"/>
</dbReference>
<keyword evidence="1" id="KW-0732">Signal</keyword>
<protein>
    <submittedName>
        <fullName evidence="2">Uncharacterized protein</fullName>
    </submittedName>
</protein>
<dbReference type="AlphaFoldDB" id="A0A9Q3CXB6"/>
<feature type="signal peptide" evidence="1">
    <location>
        <begin position="1"/>
        <end position="15"/>
    </location>
</feature>
<name>A0A9Q3CXB6_9BASI</name>
<gene>
    <name evidence="2" type="ORF">O181_031085</name>
</gene>
<evidence type="ECO:0000313" key="2">
    <source>
        <dbReference type="EMBL" id="MBW0491370.1"/>
    </source>
</evidence>
<evidence type="ECO:0000256" key="1">
    <source>
        <dbReference type="SAM" id="SignalP"/>
    </source>
</evidence>
<reference evidence="2" key="1">
    <citation type="submission" date="2021-03" db="EMBL/GenBank/DDBJ databases">
        <title>Draft genome sequence of rust myrtle Austropuccinia psidii MF-1, a brazilian biotype.</title>
        <authorList>
            <person name="Quecine M.C."/>
            <person name="Pachon D.M.R."/>
            <person name="Bonatelli M.L."/>
            <person name="Correr F.H."/>
            <person name="Franceschini L.M."/>
            <person name="Leite T.F."/>
            <person name="Margarido G.R.A."/>
            <person name="Almeida C.A."/>
            <person name="Ferrarezi J.A."/>
            <person name="Labate C.A."/>
        </authorList>
    </citation>
    <scope>NUCLEOTIDE SEQUENCE</scope>
    <source>
        <strain evidence="2">MF-1</strain>
    </source>
</reference>
<comment type="caution">
    <text evidence="2">The sequence shown here is derived from an EMBL/GenBank/DDBJ whole genome shotgun (WGS) entry which is preliminary data.</text>
</comment>
<sequence>MTAFSLRFWPSLIIAFIFPSSIQSPQWARSQALDLSENSHPHVSYPLKPFSNALNNLDLELRLGPDPTSNTQLDLCHGEPNTQIASHTTLDLPPRQSTTKLTSNAALDFPLQQPGSHSISNIQHLSNFNVAQWMSHSHFYYQNPSLNNMAYHLLRWQNKDALNTVDASYPFVYYQQPTSNGLNKSYYWRSPTASQLSSTNHQQGELSSKPASFGIEAQENPNSVNHNEPILPQRMLSSEQKGLPNLNNVHKASTAIFKKKGVRTEPISPAKKAKIDLAEQRRVEILTAARKLANIEIPKIGLYVQFSMSNTFLQDVQKILGAKALNSPSMVQVVSSSTQNALLLIRFLNKAAEPPAFKEEELVQLQREAFTEFQTFWKLALDFKLGDAEQKINGVDLSREILETRLRFWKKWPSNTVRYTVVFGWRLAQVWVKLHLAPMQHTLTSLDWQLTFRNMFSKFKDLNSRFKQTINDDLISEQRQR</sequence>
<organism evidence="2 3">
    <name type="scientific">Austropuccinia psidii MF-1</name>
    <dbReference type="NCBI Taxonomy" id="1389203"/>
    <lineage>
        <taxon>Eukaryota</taxon>
        <taxon>Fungi</taxon>
        <taxon>Dikarya</taxon>
        <taxon>Basidiomycota</taxon>
        <taxon>Pucciniomycotina</taxon>
        <taxon>Pucciniomycetes</taxon>
        <taxon>Pucciniales</taxon>
        <taxon>Sphaerophragmiaceae</taxon>
        <taxon>Austropuccinia</taxon>
    </lineage>
</organism>
<proteinExistence type="predicted"/>
<accession>A0A9Q3CXB6</accession>
<dbReference type="EMBL" id="AVOT02011051">
    <property type="protein sequence ID" value="MBW0491370.1"/>
    <property type="molecule type" value="Genomic_DNA"/>
</dbReference>